<sequence>MIVIKIGGSVVDGLHPSTLADIKAIAEKEKLVFVHGGGKEVTATATKLGKEQKFIVSPGGVRSRYTDKETADIYTMVMSGKINKAIVGMLLRQGIKAVGVAGVDGGILKAERKKKLMVINEKGRKMVIDGGYTGKINDVDPSLVNTLVNSGYVPVVSPIALSEEFDFLNVDGDRAAAYVAGGVKADKVIFITNVNGLMLNEKLVTGMNLEQAKATLPKIGFGMEKKVLACTEALEMGVREAIIASGQVDNPISSAIAHNNCTVITPK</sequence>
<feature type="site" description="Transition state stabilizer" evidence="9">
    <location>
        <position position="226"/>
    </location>
</feature>
<comment type="function">
    <text evidence="9">Involved in both the arginine and lysine biosynthetic pathways. Phosphorylates the LysW-bound precursors glutamate (for arginine biosynthesis), respectively alpha-aminoadipate (for lysine biosynthesis).</text>
</comment>
<comment type="pathway">
    <text evidence="9">Amino-acid biosynthesis; L-arginine biosynthesis.</text>
</comment>
<dbReference type="STRING" id="1459636.NTE_00735"/>
<dbReference type="SUPFAM" id="SSF53633">
    <property type="entry name" value="Carbamate kinase-like"/>
    <property type="match status" value="1"/>
</dbReference>
<dbReference type="InterPro" id="IPR001048">
    <property type="entry name" value="Asp/Glu/Uridylate_kinase"/>
</dbReference>
<dbReference type="NCBIfam" id="NF010662">
    <property type="entry name" value="PRK14058.1-4"/>
    <property type="match status" value="1"/>
</dbReference>
<dbReference type="NCBIfam" id="NF010659">
    <property type="entry name" value="PRK14058.1-1"/>
    <property type="match status" value="1"/>
</dbReference>
<dbReference type="EMBL" id="CP007174">
    <property type="protein sequence ID" value="AIF82813.1"/>
    <property type="molecule type" value="Genomic_DNA"/>
</dbReference>
<dbReference type="EC" id="2.7.2.19" evidence="9"/>
<dbReference type="GO" id="GO:0042450">
    <property type="term" value="P:L-arginine biosynthetic process via ornithine"/>
    <property type="evidence" value="ECO:0007669"/>
    <property type="project" value="UniProtKB-UniRule"/>
</dbReference>
<keyword evidence="6 9" id="KW-0418">Kinase</keyword>
<keyword evidence="1 9" id="KW-0963">Cytoplasm</keyword>
<proteinExistence type="inferred from homology"/>
<feature type="domain" description="Aspartate/glutamate/uridylate kinase" evidence="10">
    <location>
        <begin position="1"/>
        <end position="245"/>
    </location>
</feature>
<dbReference type="HAMAP" id="MF_02082">
    <property type="entry name" value="LysZ"/>
    <property type="match status" value="1"/>
</dbReference>
<feature type="binding site" evidence="9">
    <location>
        <position position="64"/>
    </location>
    <ligand>
        <name>substrate</name>
    </ligand>
</feature>
<dbReference type="EC" id="2.7.2.17" evidence="9"/>
<dbReference type="InterPro" id="IPR036393">
    <property type="entry name" value="AceGlu_kinase-like_sf"/>
</dbReference>
<evidence type="ECO:0000256" key="3">
    <source>
        <dbReference type="ARBA" id="ARBA00022605"/>
    </source>
</evidence>
<dbReference type="InterPro" id="IPR004662">
    <property type="entry name" value="AcgluKinase_fam"/>
</dbReference>
<dbReference type="Gene3D" id="3.40.1160.10">
    <property type="entry name" value="Acetylglutamate kinase-like"/>
    <property type="match status" value="1"/>
</dbReference>
<protein>
    <recommendedName>
        <fullName evidence="9">Putative [LysW]-aminoadipate/[LysW]-glutamate kinase</fullName>
        <ecNumber evidence="9">2.7.2.17</ecNumber>
        <ecNumber evidence="9">2.7.2.19</ecNumber>
    </recommendedName>
</protein>
<keyword evidence="12" id="KW-1185">Reference proteome</keyword>
<dbReference type="AlphaFoldDB" id="A0A075MNM3"/>
<evidence type="ECO:0000256" key="7">
    <source>
        <dbReference type="ARBA" id="ARBA00022840"/>
    </source>
</evidence>
<dbReference type="PIRSF" id="PIRSF000728">
    <property type="entry name" value="NAGK"/>
    <property type="match status" value="1"/>
</dbReference>
<organism evidence="11 12">
    <name type="scientific">Candidatus Nitrososphaera evergladensis SR1</name>
    <dbReference type="NCBI Taxonomy" id="1459636"/>
    <lineage>
        <taxon>Archaea</taxon>
        <taxon>Nitrososphaerota</taxon>
        <taxon>Nitrososphaeria</taxon>
        <taxon>Nitrososphaerales</taxon>
        <taxon>Nitrososphaeraceae</taxon>
        <taxon>Nitrososphaera</taxon>
    </lineage>
</organism>
<reference evidence="11 12" key="1">
    <citation type="journal article" date="2014" name="PLoS ONE">
        <title>Genome Sequence of Candidatus Nitrososphaera evergladensis from Group I.1b Enriched from Everglades Soil Reveals Novel Genomic Features of the Ammonia-Oxidizing Archaea.</title>
        <authorList>
            <person name="Zhalnina K.V."/>
            <person name="Dias R."/>
            <person name="Leonard M.T."/>
            <person name="Dorr de Quadros P."/>
            <person name="Camargo F.A."/>
            <person name="Drew J.C."/>
            <person name="Farmerie W.G."/>
            <person name="Daroub S.H."/>
            <person name="Triplett E.W."/>
        </authorList>
    </citation>
    <scope>NUCLEOTIDE SEQUENCE [LARGE SCALE GENOMIC DNA]</scope>
    <source>
        <strain evidence="11 12">SR1</strain>
    </source>
</reference>
<keyword evidence="4 9" id="KW-0808">Transferase</keyword>
<comment type="catalytic activity">
    <reaction evidence="9">
        <text>[amino-group carrier protein]-C-terminal-gamma-(L-glutamyl)-L-glutamate + ATP = [amino-group carrier protein]-C-terminal-gamma-(5-phospho-L-glutamyl)-L-glutamate + ADP</text>
        <dbReference type="Rhea" id="RHEA:52632"/>
        <dbReference type="Rhea" id="RHEA-COMP:13311"/>
        <dbReference type="Rhea" id="RHEA-COMP:13313"/>
        <dbReference type="ChEBI" id="CHEBI:30616"/>
        <dbReference type="ChEBI" id="CHEBI:136714"/>
        <dbReference type="ChEBI" id="CHEBI:136717"/>
        <dbReference type="ChEBI" id="CHEBI:456216"/>
        <dbReference type="EC" id="2.7.2.19"/>
    </reaction>
</comment>
<evidence type="ECO:0000259" key="10">
    <source>
        <dbReference type="Pfam" id="PF00696"/>
    </source>
</evidence>
<evidence type="ECO:0000256" key="8">
    <source>
        <dbReference type="ARBA" id="ARBA00023154"/>
    </source>
</evidence>
<feature type="site" description="Transition state stabilizer" evidence="9">
    <location>
        <position position="5"/>
    </location>
</feature>
<dbReference type="GO" id="GO:0003991">
    <property type="term" value="F:acetylglutamate kinase activity"/>
    <property type="evidence" value="ECO:0007669"/>
    <property type="project" value="TreeGrafter"/>
</dbReference>
<evidence type="ECO:0000256" key="5">
    <source>
        <dbReference type="ARBA" id="ARBA00022741"/>
    </source>
</evidence>
<dbReference type="GO" id="GO:0019878">
    <property type="term" value="P:lysine biosynthetic process via aminoadipic acid"/>
    <property type="evidence" value="ECO:0007669"/>
    <property type="project" value="UniProtKB-UniRule"/>
</dbReference>
<dbReference type="HOGENOM" id="CLU_053680_2_0_2"/>
<dbReference type="UniPathway" id="UPA00068"/>
<evidence type="ECO:0000256" key="1">
    <source>
        <dbReference type="ARBA" id="ARBA00022490"/>
    </source>
</evidence>
<dbReference type="RefSeq" id="WP_148699711.1">
    <property type="nucleotide sequence ID" value="NZ_CP007174.1"/>
</dbReference>
<evidence type="ECO:0000256" key="6">
    <source>
        <dbReference type="ARBA" id="ARBA00022777"/>
    </source>
</evidence>
<dbReference type="UniPathway" id="UPA00033">
    <property type="reaction ID" value="UER00036"/>
</dbReference>
<keyword evidence="2 9" id="KW-0055">Arginine biosynthesis</keyword>
<dbReference type="Pfam" id="PF00696">
    <property type="entry name" value="AA_kinase"/>
    <property type="match status" value="1"/>
</dbReference>
<evidence type="ECO:0000313" key="12">
    <source>
        <dbReference type="Proteomes" id="UP000028194"/>
    </source>
</evidence>
<dbReference type="KEGG" id="nev:NTE_00735"/>
<comment type="similarity">
    <text evidence="9">Belongs to the acetylglutamate kinase family. LysZ subfamily.</text>
</comment>
<feature type="binding site" evidence="9">
    <location>
        <begin position="37"/>
        <end position="38"/>
    </location>
    <ligand>
        <name>substrate</name>
    </ligand>
</feature>
<keyword evidence="7 9" id="KW-0067">ATP-binding</keyword>
<comment type="subcellular location">
    <subcellularLocation>
        <location evidence="9">Cytoplasm</location>
    </subcellularLocation>
</comment>
<evidence type="ECO:0000256" key="9">
    <source>
        <dbReference type="HAMAP-Rule" id="MF_02082"/>
    </source>
</evidence>
<evidence type="ECO:0000313" key="11">
    <source>
        <dbReference type="EMBL" id="AIF82813.1"/>
    </source>
</evidence>
<keyword evidence="5 9" id="KW-0547">Nucleotide-binding</keyword>
<keyword evidence="3 9" id="KW-0028">Amino-acid biosynthesis</keyword>
<dbReference type="InterPro" id="IPR037529">
    <property type="entry name" value="LysZ"/>
</dbReference>
<dbReference type="eggNOG" id="arCOG00862">
    <property type="taxonomic scope" value="Archaea"/>
</dbReference>
<feature type="binding site" evidence="9">
    <location>
        <position position="169"/>
    </location>
    <ligand>
        <name>substrate</name>
    </ligand>
</feature>
<dbReference type="Proteomes" id="UP000028194">
    <property type="component" value="Chromosome"/>
</dbReference>
<comment type="catalytic activity">
    <reaction evidence="9">
        <text>[amino-group carrier protein]-C-terminal-N-(1,4-dicarboxybutan-1-yl)-L-glutamine + ATP = [amino-group carrier protein]-C-terminal-N-(1-carboxy-5-phosphooxy-5-oxopentan-1-yl)-L-glutamine + ADP</text>
        <dbReference type="Rhea" id="RHEA:41944"/>
        <dbReference type="Rhea" id="RHEA-COMP:9694"/>
        <dbReference type="Rhea" id="RHEA-COMP:9712"/>
        <dbReference type="ChEBI" id="CHEBI:30616"/>
        <dbReference type="ChEBI" id="CHEBI:78499"/>
        <dbReference type="ChEBI" id="CHEBI:78503"/>
        <dbReference type="ChEBI" id="CHEBI:456216"/>
        <dbReference type="EC" id="2.7.2.17"/>
    </reaction>
</comment>
<dbReference type="GO" id="GO:0005524">
    <property type="term" value="F:ATP binding"/>
    <property type="evidence" value="ECO:0007669"/>
    <property type="project" value="UniProtKB-KW"/>
</dbReference>
<comment type="pathway">
    <text evidence="9">Amino-acid biosynthesis; L-lysine biosynthesis via AAA pathway; L-lysine from L-alpha-aminoadipate (Thermus route): step 2/5.</text>
</comment>
<name>A0A075MNM3_9ARCH</name>
<dbReference type="NCBIfam" id="TIGR00761">
    <property type="entry name" value="argB"/>
    <property type="match status" value="1"/>
</dbReference>
<accession>A0A075MNM3</accession>
<gene>
    <name evidence="9" type="primary">lysZ</name>
    <name evidence="11" type="ORF">NTE_00735</name>
</gene>
<dbReference type="GeneID" id="41596587"/>
<evidence type="ECO:0000256" key="2">
    <source>
        <dbReference type="ARBA" id="ARBA00022571"/>
    </source>
</evidence>
<evidence type="ECO:0000256" key="4">
    <source>
        <dbReference type="ARBA" id="ARBA00022679"/>
    </source>
</evidence>
<dbReference type="PANTHER" id="PTHR23342">
    <property type="entry name" value="N-ACETYLGLUTAMATE SYNTHASE"/>
    <property type="match status" value="1"/>
</dbReference>
<dbReference type="OrthoDB" id="6816at2157"/>
<dbReference type="PANTHER" id="PTHR23342:SF0">
    <property type="entry name" value="N-ACETYLGLUTAMATE SYNTHASE, MITOCHONDRIAL"/>
    <property type="match status" value="1"/>
</dbReference>
<keyword evidence="8 9" id="KW-0457">Lysine biosynthesis</keyword>
<dbReference type="GO" id="GO:0005737">
    <property type="term" value="C:cytoplasm"/>
    <property type="evidence" value="ECO:0007669"/>
    <property type="project" value="UniProtKB-SubCell"/>
</dbReference>
<dbReference type="GO" id="GO:0043744">
    <property type="term" value="F:N2-acetyl-L-aminoadipate kinase activity"/>
    <property type="evidence" value="ECO:0007669"/>
    <property type="project" value="RHEA"/>
</dbReference>